<proteinExistence type="predicted"/>
<keyword evidence="2" id="KW-1185">Reference proteome</keyword>
<gene>
    <name evidence="1" type="ORF">DKT75_13610</name>
</gene>
<dbReference type="AlphaFoldDB" id="A0A317CFT5"/>
<protein>
    <submittedName>
        <fullName evidence="1">Uncharacterized protein</fullName>
    </submittedName>
</protein>
<name>A0A317CFT5_9GAMM</name>
<organism evidence="1 2">
    <name type="scientific">Leucothrix arctica</name>
    <dbReference type="NCBI Taxonomy" id="1481894"/>
    <lineage>
        <taxon>Bacteria</taxon>
        <taxon>Pseudomonadati</taxon>
        <taxon>Pseudomonadota</taxon>
        <taxon>Gammaproteobacteria</taxon>
        <taxon>Thiotrichales</taxon>
        <taxon>Thiotrichaceae</taxon>
        <taxon>Leucothrix</taxon>
    </lineage>
</organism>
<reference evidence="1 2" key="1">
    <citation type="submission" date="2018-05" db="EMBL/GenBank/DDBJ databases">
        <title>Leucothrix arctica sp. nov., isolated from Arctic seawater.</title>
        <authorList>
            <person name="Choi A."/>
            <person name="Baek K."/>
        </authorList>
    </citation>
    <scope>NUCLEOTIDE SEQUENCE [LARGE SCALE GENOMIC DNA]</scope>
    <source>
        <strain evidence="1 2">IMCC9719</strain>
    </source>
</reference>
<sequence>MNCERNAKNGHYFHYEIFNRGIVKFKDFEIFFGPEAGEGSSFQIVVEVDGDLDQMESKLTDMVYGIVDRGFDISGSYFTTNDPAGLSVRVGLSNIGLSNM</sequence>
<evidence type="ECO:0000313" key="2">
    <source>
        <dbReference type="Proteomes" id="UP000245506"/>
    </source>
</evidence>
<dbReference type="EMBL" id="QGKL01000036">
    <property type="protein sequence ID" value="PWQ95052.1"/>
    <property type="molecule type" value="Genomic_DNA"/>
</dbReference>
<dbReference type="RefSeq" id="WP_109823991.1">
    <property type="nucleotide sequence ID" value="NZ_QGKL01000036.1"/>
</dbReference>
<dbReference type="Proteomes" id="UP000245506">
    <property type="component" value="Unassembled WGS sequence"/>
</dbReference>
<evidence type="ECO:0000313" key="1">
    <source>
        <dbReference type="EMBL" id="PWQ95052.1"/>
    </source>
</evidence>
<comment type="caution">
    <text evidence="1">The sequence shown here is derived from an EMBL/GenBank/DDBJ whole genome shotgun (WGS) entry which is preliminary data.</text>
</comment>
<accession>A0A317CFT5</accession>